<keyword evidence="3 4" id="KW-0479">Metal-binding</keyword>
<keyword evidence="3 4" id="KW-0408">Iron</keyword>
<keyword evidence="7" id="KW-1185">Reference proteome</keyword>
<dbReference type="PRINTS" id="PR00463">
    <property type="entry name" value="EP450I"/>
</dbReference>
<dbReference type="EMBL" id="KK101046">
    <property type="protein sequence ID" value="KIZ02452.1"/>
    <property type="molecule type" value="Genomic_DNA"/>
</dbReference>
<evidence type="ECO:0000256" key="1">
    <source>
        <dbReference type="ARBA" id="ARBA00001971"/>
    </source>
</evidence>
<evidence type="ECO:0000313" key="6">
    <source>
        <dbReference type="EMBL" id="KIZ02452.1"/>
    </source>
</evidence>
<dbReference type="PANTHER" id="PTHR24305:SF166">
    <property type="entry name" value="CYTOCHROME P450 12A4, MITOCHONDRIAL-RELATED"/>
    <property type="match status" value="1"/>
</dbReference>
<comment type="cofactor">
    <cofactor evidence="1 3">
        <name>heme</name>
        <dbReference type="ChEBI" id="CHEBI:30413"/>
    </cofactor>
</comment>
<dbReference type="GO" id="GO:0016705">
    <property type="term" value="F:oxidoreductase activity, acting on paired donors, with incorporation or reduction of molecular oxygen"/>
    <property type="evidence" value="ECO:0007669"/>
    <property type="project" value="InterPro"/>
</dbReference>
<dbReference type="PROSITE" id="PS00086">
    <property type="entry name" value="CYTOCHROME_P450"/>
    <property type="match status" value="1"/>
</dbReference>
<keyword evidence="4" id="KW-0503">Monooxygenase</keyword>
<accession>A0A0D2MPM3</accession>
<keyword evidence="3 4" id="KW-0349">Heme</keyword>
<name>A0A0D2MPM3_9CHLO</name>
<gene>
    <name evidence="6" type="ORF">MNEG_5511</name>
</gene>
<dbReference type="InterPro" id="IPR001128">
    <property type="entry name" value="Cyt_P450"/>
</dbReference>
<dbReference type="AlphaFoldDB" id="A0A0D2MPM3"/>
<dbReference type="GO" id="GO:0020037">
    <property type="term" value="F:heme binding"/>
    <property type="evidence" value="ECO:0007669"/>
    <property type="project" value="InterPro"/>
</dbReference>
<evidence type="ECO:0000256" key="4">
    <source>
        <dbReference type="RuleBase" id="RU000461"/>
    </source>
</evidence>
<evidence type="ECO:0000256" key="5">
    <source>
        <dbReference type="SAM" id="MobiDB-lite"/>
    </source>
</evidence>
<dbReference type="RefSeq" id="XP_013901471.1">
    <property type="nucleotide sequence ID" value="XM_014046017.1"/>
</dbReference>
<feature type="compositionally biased region" description="Gly residues" evidence="5">
    <location>
        <begin position="293"/>
        <end position="302"/>
    </location>
</feature>
<feature type="region of interest" description="Disordered" evidence="5">
    <location>
        <begin position="248"/>
        <end position="308"/>
    </location>
</feature>
<feature type="binding site" description="axial binding residue" evidence="3">
    <location>
        <position position="323"/>
    </location>
    <ligand>
        <name>heme</name>
        <dbReference type="ChEBI" id="CHEBI:30413"/>
    </ligand>
    <ligandPart>
        <name>Fe</name>
        <dbReference type="ChEBI" id="CHEBI:18248"/>
    </ligandPart>
</feature>
<dbReference type="SUPFAM" id="SSF48264">
    <property type="entry name" value="Cytochrome P450"/>
    <property type="match status" value="1"/>
</dbReference>
<dbReference type="KEGG" id="mng:MNEG_5511"/>
<evidence type="ECO:0000313" key="7">
    <source>
        <dbReference type="Proteomes" id="UP000054498"/>
    </source>
</evidence>
<dbReference type="STRING" id="145388.A0A0D2MPM3"/>
<feature type="compositionally biased region" description="Low complexity" evidence="5">
    <location>
        <begin position="260"/>
        <end position="286"/>
    </location>
</feature>
<reference evidence="6 7" key="1">
    <citation type="journal article" date="2013" name="BMC Genomics">
        <title>Reconstruction of the lipid metabolism for the microalga Monoraphidium neglectum from its genome sequence reveals characteristics suitable for biofuel production.</title>
        <authorList>
            <person name="Bogen C."/>
            <person name="Al-Dilaimi A."/>
            <person name="Albersmeier A."/>
            <person name="Wichmann J."/>
            <person name="Grundmann M."/>
            <person name="Rupp O."/>
            <person name="Lauersen K.J."/>
            <person name="Blifernez-Klassen O."/>
            <person name="Kalinowski J."/>
            <person name="Goesmann A."/>
            <person name="Mussgnug J.H."/>
            <person name="Kruse O."/>
        </authorList>
    </citation>
    <scope>NUCLEOTIDE SEQUENCE [LARGE SCALE GENOMIC DNA]</scope>
    <source>
        <strain evidence="6 7">SAG 48.87</strain>
    </source>
</reference>
<organism evidence="6 7">
    <name type="scientific">Monoraphidium neglectum</name>
    <dbReference type="NCBI Taxonomy" id="145388"/>
    <lineage>
        <taxon>Eukaryota</taxon>
        <taxon>Viridiplantae</taxon>
        <taxon>Chlorophyta</taxon>
        <taxon>core chlorophytes</taxon>
        <taxon>Chlorophyceae</taxon>
        <taxon>CS clade</taxon>
        <taxon>Sphaeropleales</taxon>
        <taxon>Selenastraceae</taxon>
        <taxon>Monoraphidium</taxon>
    </lineage>
</organism>
<dbReference type="PANTHER" id="PTHR24305">
    <property type="entry name" value="CYTOCHROME P450"/>
    <property type="match status" value="1"/>
</dbReference>
<sequence length="420" mass="45247">MRARIHVEMMLLDVFLEGLFEMDLRRVNSEEVGHAVNLVLEEANERIKMPLRKVVNPLVRPRWSRAVWRSQRVLGSLYEKIYDTIRARGVPPEDESVLWACLARLKDPKTGKPLSKEQLLPEIGAFILAGFDTSSHTIAWCLFNVAASPEIQRRIKGELGSAGLLHAGQPNCVTPRQLTYEDLSRLPYLNAVIDETMRMYPVAATGSIGPYKVPAGIVVWPMIYALQNAAHNWDSPGEFMPERWLESRDAAFTPPPPPQAAAAPGGAAPSPASPDDPAGPAAATAAADDEGGGCDGSGGGGPQAAQQRGARRFMPFSEGLKNCLGQALGLMEVRTVLVSLLSRFWFDLAPAMGKADAVRRSQQIALTLKIKGGLQLVCRQHDTLQPEKRGGNGRQPAAAGRGRGGARGGGAAGVMEEGLQ</sequence>
<proteinExistence type="inferred from homology"/>
<protein>
    <submittedName>
        <fullName evidence="6">Putative cytochrome P450 6t1</fullName>
    </submittedName>
</protein>
<dbReference type="InterPro" id="IPR036396">
    <property type="entry name" value="Cyt_P450_sf"/>
</dbReference>
<dbReference type="InterPro" id="IPR002401">
    <property type="entry name" value="Cyt_P450_E_grp-I"/>
</dbReference>
<dbReference type="Proteomes" id="UP000054498">
    <property type="component" value="Unassembled WGS sequence"/>
</dbReference>
<dbReference type="OrthoDB" id="1486960at2759"/>
<dbReference type="InterPro" id="IPR050121">
    <property type="entry name" value="Cytochrome_P450_monoxygenase"/>
</dbReference>
<dbReference type="InterPro" id="IPR017972">
    <property type="entry name" value="Cyt_P450_CS"/>
</dbReference>
<dbReference type="GO" id="GO:0005506">
    <property type="term" value="F:iron ion binding"/>
    <property type="evidence" value="ECO:0007669"/>
    <property type="project" value="InterPro"/>
</dbReference>
<dbReference type="GeneID" id="25738388"/>
<dbReference type="GO" id="GO:0004497">
    <property type="term" value="F:monooxygenase activity"/>
    <property type="evidence" value="ECO:0007669"/>
    <property type="project" value="UniProtKB-KW"/>
</dbReference>
<comment type="similarity">
    <text evidence="2 4">Belongs to the cytochrome P450 family.</text>
</comment>
<dbReference type="PRINTS" id="PR00385">
    <property type="entry name" value="P450"/>
</dbReference>
<dbReference type="Gene3D" id="1.10.630.10">
    <property type="entry name" value="Cytochrome P450"/>
    <property type="match status" value="1"/>
</dbReference>
<dbReference type="Pfam" id="PF00067">
    <property type="entry name" value="p450"/>
    <property type="match status" value="2"/>
</dbReference>
<feature type="region of interest" description="Disordered" evidence="5">
    <location>
        <begin position="383"/>
        <end position="420"/>
    </location>
</feature>
<evidence type="ECO:0000256" key="2">
    <source>
        <dbReference type="ARBA" id="ARBA00010617"/>
    </source>
</evidence>
<keyword evidence="4" id="KW-0560">Oxidoreductase</keyword>
<evidence type="ECO:0000256" key="3">
    <source>
        <dbReference type="PIRSR" id="PIRSR602401-1"/>
    </source>
</evidence>
<feature type="compositionally biased region" description="Gly residues" evidence="5">
    <location>
        <begin position="401"/>
        <end position="412"/>
    </location>
</feature>